<feature type="non-terminal residue" evidence="6">
    <location>
        <position position="788"/>
    </location>
</feature>
<dbReference type="EMBL" id="CAXAMN010015936">
    <property type="protein sequence ID" value="CAK9046946.1"/>
    <property type="molecule type" value="Genomic_DNA"/>
</dbReference>
<organism evidence="6 7">
    <name type="scientific">Durusdinium trenchii</name>
    <dbReference type="NCBI Taxonomy" id="1381693"/>
    <lineage>
        <taxon>Eukaryota</taxon>
        <taxon>Sar</taxon>
        <taxon>Alveolata</taxon>
        <taxon>Dinophyceae</taxon>
        <taxon>Suessiales</taxon>
        <taxon>Symbiodiniaceae</taxon>
        <taxon>Durusdinium</taxon>
    </lineage>
</organism>
<evidence type="ECO:0000313" key="7">
    <source>
        <dbReference type="Proteomes" id="UP001642484"/>
    </source>
</evidence>
<evidence type="ECO:0000256" key="3">
    <source>
        <dbReference type="SAM" id="MobiDB-lite"/>
    </source>
</evidence>
<comment type="caution">
    <text evidence="6">The sequence shown here is derived from an EMBL/GenBank/DDBJ whole genome shotgun (WGS) entry which is preliminary data.</text>
</comment>
<feature type="signal peptide" evidence="4">
    <location>
        <begin position="1"/>
        <end position="23"/>
    </location>
</feature>
<dbReference type="InterPro" id="IPR012340">
    <property type="entry name" value="NA-bd_OB-fold"/>
</dbReference>
<keyword evidence="4" id="KW-0732">Signal</keyword>
<accession>A0ABP0M622</accession>
<dbReference type="Gene3D" id="2.40.50.140">
    <property type="entry name" value="Nucleic acid-binding proteins"/>
    <property type="match status" value="1"/>
</dbReference>
<evidence type="ECO:0000259" key="5">
    <source>
        <dbReference type="Pfam" id="PF17207"/>
    </source>
</evidence>
<dbReference type="PANTHER" id="PTHR11630">
    <property type="entry name" value="DNA REPLICATION LICENSING FACTOR MCM FAMILY MEMBER"/>
    <property type="match status" value="1"/>
</dbReference>
<dbReference type="InterPro" id="IPR033762">
    <property type="entry name" value="MCM_OB"/>
</dbReference>
<feature type="domain" description="MCM OB" evidence="5">
    <location>
        <begin position="589"/>
        <end position="717"/>
    </location>
</feature>
<evidence type="ECO:0000256" key="4">
    <source>
        <dbReference type="SAM" id="SignalP"/>
    </source>
</evidence>
<dbReference type="InterPro" id="IPR031327">
    <property type="entry name" value="MCM"/>
</dbReference>
<sequence>MVSGGRLLLLYLLVPADTSRSVGHSCEGDSCEPSAMMQLFSNAMYSADESCNATGANPFRVGQGNGMNCNGYTLNGQCSCLNTEDNQVDYAGCWFGDANGSSTCPYAEGVQATTCRFEGVQFESQDRNQICFVTPPNTKILGACVKSGTPEDEGCIGGTFCYTQSCRTSTDGLQQCSDTDTCRQDVTIFCISRPTGGCGIDNYNLRMECCTAPEPEPTTTTTSGGGHGDPHIETLRGAHYTMANDGTFLAFNFSKKTKFRSAHGLQKAPITWQLFARYAGKNFLTHALLLRDHSNHTSRQALELTTETCDWHQQPGAKHRWEATQSEGSLFVPGSEAFLSGFKITELKKPAGSRPKFFSRINLLMNTEEGAKKVAELQVTCRLKRHLDYKIIMFRDADFAGGELGQIEKEEKEPEKEKKLLLLSRSNLWLKMRTDAEFQSLDDWRLLGGSREASEYLDAVEQAAKDQPEKGCMEDGEQDALKLCRKHLPETSEVNRMGKMLHWCHVSLSLCSFDLKIYERIPTLELGSHVHQFSANLYDLLVSYPTEVVPIFDRELWKISTEVLDTEPEQLGTCQAQIFGLLDRDCRVMRCMNPTDIERLITVKGIVIRCSDLTPDMNAAVFRCTTEDCKHEVKVILSHWTIDEPTKCELCGASHSFQIIHNDCQFSDRQVLKLQETPELVPDGETPQNVAVVVFDDLVNQVRPGDRVQVTGIYRAAPVQRIRSWRMCSSVYRTYVDAIALEYTKRVEAPAMDHLVLSQDTALPKLSEERDLDPTQHSEEEIQWNRRV</sequence>
<keyword evidence="2" id="KW-0235">DNA replication</keyword>
<evidence type="ECO:0000256" key="2">
    <source>
        <dbReference type="ARBA" id="ARBA00022705"/>
    </source>
</evidence>
<evidence type="ECO:0000313" key="6">
    <source>
        <dbReference type="EMBL" id="CAK9046946.1"/>
    </source>
</evidence>
<name>A0ABP0M622_9DINO</name>
<keyword evidence="7" id="KW-1185">Reference proteome</keyword>
<evidence type="ECO:0000256" key="1">
    <source>
        <dbReference type="ARBA" id="ARBA00008010"/>
    </source>
</evidence>
<dbReference type="Pfam" id="PF17207">
    <property type="entry name" value="MCM_OB"/>
    <property type="match status" value="1"/>
</dbReference>
<proteinExistence type="inferred from homology"/>
<gene>
    <name evidence="6" type="ORF">CCMP2556_LOCUS24357</name>
</gene>
<dbReference type="SUPFAM" id="SSF50249">
    <property type="entry name" value="Nucleic acid-binding proteins"/>
    <property type="match status" value="1"/>
</dbReference>
<dbReference type="Proteomes" id="UP001642484">
    <property type="component" value="Unassembled WGS sequence"/>
</dbReference>
<dbReference type="SMART" id="SM00350">
    <property type="entry name" value="MCM"/>
    <property type="match status" value="1"/>
</dbReference>
<dbReference type="Gene3D" id="2.20.28.10">
    <property type="match status" value="1"/>
</dbReference>
<protein>
    <recommendedName>
        <fullName evidence="5">MCM OB domain-containing protein</fullName>
    </recommendedName>
</protein>
<dbReference type="PANTHER" id="PTHR11630:SF66">
    <property type="entry name" value="DNA REPLICATION LICENSING FACTOR MCM4"/>
    <property type="match status" value="1"/>
</dbReference>
<comment type="similarity">
    <text evidence="1">Belongs to the MCM family.</text>
</comment>
<feature type="chain" id="PRO_5045510601" description="MCM OB domain-containing protein" evidence="4">
    <location>
        <begin position="24"/>
        <end position="788"/>
    </location>
</feature>
<feature type="region of interest" description="Disordered" evidence="3">
    <location>
        <begin position="766"/>
        <end position="788"/>
    </location>
</feature>
<reference evidence="6 7" key="1">
    <citation type="submission" date="2024-02" db="EMBL/GenBank/DDBJ databases">
        <authorList>
            <person name="Chen Y."/>
            <person name="Shah S."/>
            <person name="Dougan E. K."/>
            <person name="Thang M."/>
            <person name="Chan C."/>
        </authorList>
    </citation>
    <scope>NUCLEOTIDE SEQUENCE [LARGE SCALE GENOMIC DNA]</scope>
</reference>